<sequence>MADKYLQIDPNEFAMQIISTVSTDEKHSNMDLIKRNLTLYLEAYYLINDFNHLEVTNLEKMKQQQISDLFDKMLSGRFSV</sequence>
<organism evidence="1 2">
    <name type="scientific">Leuconostoc litchii</name>
    <dbReference type="NCBI Taxonomy" id="1981069"/>
    <lineage>
        <taxon>Bacteria</taxon>
        <taxon>Bacillati</taxon>
        <taxon>Bacillota</taxon>
        <taxon>Bacilli</taxon>
        <taxon>Lactobacillales</taxon>
        <taxon>Lactobacillaceae</taxon>
        <taxon>Leuconostoc</taxon>
    </lineage>
</organism>
<evidence type="ECO:0000313" key="2">
    <source>
        <dbReference type="Proteomes" id="UP000442244"/>
    </source>
</evidence>
<gene>
    <name evidence="1" type="ORF">ESZ47_02595</name>
</gene>
<proteinExistence type="predicted"/>
<dbReference type="AlphaFoldDB" id="A0A6P2CQ31"/>
<keyword evidence="2" id="KW-1185">Reference proteome</keyword>
<name>A0A6P2CQ31_9LACO</name>
<evidence type="ECO:0000313" key="1">
    <source>
        <dbReference type="EMBL" id="TYC47041.1"/>
    </source>
</evidence>
<dbReference type="EMBL" id="SDGY01000001">
    <property type="protein sequence ID" value="TYC47041.1"/>
    <property type="molecule type" value="Genomic_DNA"/>
</dbReference>
<protein>
    <submittedName>
        <fullName evidence="1">Uncharacterized protein</fullName>
    </submittedName>
</protein>
<dbReference type="Proteomes" id="UP000442244">
    <property type="component" value="Unassembled WGS sequence"/>
</dbReference>
<reference evidence="1 2" key="1">
    <citation type="submission" date="2019-01" db="EMBL/GenBank/DDBJ databases">
        <title>Leuconostoc litchii sp. nov., a novel lactic acid bacterium isolated from lychee.</title>
        <authorList>
            <person name="Wang L.-T."/>
        </authorList>
    </citation>
    <scope>NUCLEOTIDE SEQUENCE [LARGE SCALE GENOMIC DNA]</scope>
    <source>
        <strain evidence="1 2">MB7</strain>
    </source>
</reference>
<dbReference type="RefSeq" id="WP_148604468.1">
    <property type="nucleotide sequence ID" value="NZ_BSUV01000001.1"/>
</dbReference>
<comment type="caution">
    <text evidence="1">The sequence shown here is derived from an EMBL/GenBank/DDBJ whole genome shotgun (WGS) entry which is preliminary data.</text>
</comment>
<accession>A0A6P2CQ31</accession>
<dbReference type="OrthoDB" id="2148962at2"/>